<keyword evidence="1" id="KW-0413">Isomerase</keyword>
<dbReference type="Gene3D" id="3.10.129.10">
    <property type="entry name" value="Hotdog Thioesterase"/>
    <property type="match status" value="1"/>
</dbReference>
<dbReference type="AlphaFoldDB" id="A0A1Y2C5K0"/>
<sequence length="164" mass="17916">MSKTVPVGTLATSAATRDSLPSNVATLLQNYPSLVTLPVAWADQDAYNHVNNAIIIRYFESGRLAYFHHVAAHVGGSAEDFMAGKGVSVVLKRISFNYKAPITFPDTVTVGVRVDPKSIKSDRFNHECIIVSHKYGAIVGEGTCTLVAYDHDTKRKALFTDEFL</sequence>
<dbReference type="PANTHER" id="PTHR31793:SF39">
    <property type="entry name" value="THIOESTERASE_THIOL ESTER DEHYDRASE-ISOMERASE"/>
    <property type="match status" value="1"/>
</dbReference>
<gene>
    <name evidence="1" type="ORF">BCR33DRAFT_767186</name>
</gene>
<dbReference type="EMBL" id="MCGO01000029">
    <property type="protein sequence ID" value="ORY42322.1"/>
    <property type="molecule type" value="Genomic_DNA"/>
</dbReference>
<keyword evidence="2" id="KW-1185">Reference proteome</keyword>
<accession>A0A1Y2C5K0</accession>
<dbReference type="Pfam" id="PF13279">
    <property type="entry name" value="4HBT_2"/>
    <property type="match status" value="1"/>
</dbReference>
<proteinExistence type="predicted"/>
<dbReference type="GO" id="GO:0016853">
    <property type="term" value="F:isomerase activity"/>
    <property type="evidence" value="ECO:0007669"/>
    <property type="project" value="UniProtKB-KW"/>
</dbReference>
<evidence type="ECO:0000313" key="1">
    <source>
        <dbReference type="EMBL" id="ORY42322.1"/>
    </source>
</evidence>
<name>A0A1Y2C5K0_9FUNG</name>
<organism evidence="1 2">
    <name type="scientific">Rhizoclosmatium globosum</name>
    <dbReference type="NCBI Taxonomy" id="329046"/>
    <lineage>
        <taxon>Eukaryota</taxon>
        <taxon>Fungi</taxon>
        <taxon>Fungi incertae sedis</taxon>
        <taxon>Chytridiomycota</taxon>
        <taxon>Chytridiomycota incertae sedis</taxon>
        <taxon>Chytridiomycetes</taxon>
        <taxon>Chytridiales</taxon>
        <taxon>Chytriomycetaceae</taxon>
        <taxon>Rhizoclosmatium</taxon>
    </lineage>
</organism>
<dbReference type="PANTHER" id="PTHR31793">
    <property type="entry name" value="4-HYDROXYBENZOYL-COA THIOESTERASE FAMILY MEMBER"/>
    <property type="match status" value="1"/>
</dbReference>
<protein>
    <submittedName>
        <fullName evidence="1">Thioesterase/thiol ester dehydrase-isomerase</fullName>
    </submittedName>
</protein>
<dbReference type="Proteomes" id="UP000193642">
    <property type="component" value="Unassembled WGS sequence"/>
</dbReference>
<dbReference type="OrthoDB" id="5538558at2759"/>
<reference evidence="1 2" key="1">
    <citation type="submission" date="2016-07" db="EMBL/GenBank/DDBJ databases">
        <title>Pervasive Adenine N6-methylation of Active Genes in Fungi.</title>
        <authorList>
            <consortium name="DOE Joint Genome Institute"/>
            <person name="Mondo S.J."/>
            <person name="Dannebaum R.O."/>
            <person name="Kuo R.C."/>
            <person name="Labutti K."/>
            <person name="Haridas S."/>
            <person name="Kuo A."/>
            <person name="Salamov A."/>
            <person name="Ahrendt S.R."/>
            <person name="Lipzen A."/>
            <person name="Sullivan W."/>
            <person name="Andreopoulos W.B."/>
            <person name="Clum A."/>
            <person name="Lindquist E."/>
            <person name="Daum C."/>
            <person name="Ramamoorthy G.K."/>
            <person name="Gryganskyi A."/>
            <person name="Culley D."/>
            <person name="Magnuson J.K."/>
            <person name="James T.Y."/>
            <person name="O'Malley M.A."/>
            <person name="Stajich J.E."/>
            <person name="Spatafora J.W."/>
            <person name="Visel A."/>
            <person name="Grigoriev I.V."/>
        </authorList>
    </citation>
    <scope>NUCLEOTIDE SEQUENCE [LARGE SCALE GENOMIC DNA]</scope>
    <source>
        <strain evidence="1 2">JEL800</strain>
    </source>
</reference>
<feature type="non-terminal residue" evidence="1">
    <location>
        <position position="164"/>
    </location>
</feature>
<dbReference type="InterPro" id="IPR029069">
    <property type="entry name" value="HotDog_dom_sf"/>
</dbReference>
<dbReference type="CDD" id="cd00586">
    <property type="entry name" value="4HBT"/>
    <property type="match status" value="1"/>
</dbReference>
<comment type="caution">
    <text evidence="1">The sequence shown here is derived from an EMBL/GenBank/DDBJ whole genome shotgun (WGS) entry which is preliminary data.</text>
</comment>
<dbReference type="SUPFAM" id="SSF54637">
    <property type="entry name" value="Thioesterase/thiol ester dehydrase-isomerase"/>
    <property type="match status" value="1"/>
</dbReference>
<dbReference type="InterPro" id="IPR050563">
    <property type="entry name" value="4-hydroxybenzoyl-CoA_TE"/>
</dbReference>
<dbReference type="GO" id="GO:0047617">
    <property type="term" value="F:fatty acyl-CoA hydrolase activity"/>
    <property type="evidence" value="ECO:0007669"/>
    <property type="project" value="TreeGrafter"/>
</dbReference>
<evidence type="ECO:0000313" key="2">
    <source>
        <dbReference type="Proteomes" id="UP000193642"/>
    </source>
</evidence>